<keyword evidence="1" id="KW-0285">Flavoprotein</keyword>
<organism evidence="4 5">
    <name type="scientific">Caenorhabditis elegans</name>
    <dbReference type="NCBI Taxonomy" id="6239"/>
    <lineage>
        <taxon>Eukaryota</taxon>
        <taxon>Metazoa</taxon>
        <taxon>Ecdysozoa</taxon>
        <taxon>Nematoda</taxon>
        <taxon>Chromadorea</taxon>
        <taxon>Rhabditida</taxon>
        <taxon>Rhabditina</taxon>
        <taxon>Rhabditomorpha</taxon>
        <taxon>Rhabditoidea</taxon>
        <taxon>Rhabditidae</taxon>
        <taxon>Peloderinae</taxon>
        <taxon>Caenorhabditis</taxon>
    </lineage>
</organism>
<dbReference type="PANTHER" id="PTHR43656:SF5">
    <property type="entry name" value="NADH:FLAVIN OXIDOREDUCTASE_NADH OXIDASE N-TERMINAL DOMAIN-CONTAINING PROTEIN"/>
    <property type="match status" value="1"/>
</dbReference>
<evidence type="ECO:0000259" key="3">
    <source>
        <dbReference type="Pfam" id="PF00724"/>
    </source>
</evidence>
<dbReference type="InterPro" id="IPR001155">
    <property type="entry name" value="OxRdtase_FMN_N"/>
</dbReference>
<dbReference type="CDD" id="cd04733">
    <property type="entry name" value="OYE_like_2_FMN"/>
    <property type="match status" value="1"/>
</dbReference>
<dbReference type="PeptideAtlas" id="Q23090"/>
<proteinExistence type="evidence at protein level"/>
<dbReference type="FunCoup" id="Q23090">
    <property type="interactions" value="11"/>
</dbReference>
<dbReference type="KEGG" id="cel:CELE_ZK742.3"/>
<accession>Q23090</accession>
<evidence type="ECO:0000313" key="4">
    <source>
        <dbReference type="EMBL" id="CCD65779.1"/>
    </source>
</evidence>
<dbReference type="Pfam" id="PF00724">
    <property type="entry name" value="Oxidored_FMN"/>
    <property type="match status" value="1"/>
</dbReference>
<dbReference type="InterPro" id="IPR013785">
    <property type="entry name" value="Aldolase_TIM"/>
</dbReference>
<dbReference type="AlphaFoldDB" id="Q23090"/>
<dbReference type="InterPro" id="IPR051799">
    <property type="entry name" value="NADH_flavin_oxidoreductase"/>
</dbReference>
<dbReference type="HOGENOM" id="CLU_012153_6_3_1"/>
<dbReference type="GO" id="GO:0016491">
    <property type="term" value="F:oxidoreductase activity"/>
    <property type="evidence" value="ECO:0007669"/>
    <property type="project" value="UniProtKB-KW"/>
</dbReference>
<dbReference type="Gene3D" id="3.20.20.70">
    <property type="entry name" value="Aldolase class I"/>
    <property type="match status" value="1"/>
</dbReference>
<dbReference type="PIR" id="H89113">
    <property type="entry name" value="H89113"/>
</dbReference>
<keyword evidence="7" id="KW-1267">Proteomics identification</keyword>
<dbReference type="PhylomeDB" id="Q23090"/>
<dbReference type="eggNOG" id="KOG0134">
    <property type="taxonomic scope" value="Eukaryota"/>
</dbReference>
<dbReference type="PaxDb" id="6239-ZK742.3"/>
<dbReference type="SMR" id="Q23090"/>
<dbReference type="STRING" id="6239.ZK742.3.1"/>
<sequence>MSYSRIAASSVNTAVLGEPLNFRNGKKANNRILKSPLSEKMYRWNEHIEEKLGLPTDEIINLYSHWGNGGFGLIITGNLAVDPKFIGEAGQGILSIENTSAESLKIFSRLAQAMKSDGALAIAQTNHIGVQAQTAYTNSLGEQHILVKEVANPMNFSVQQIKENVLKRFANAASVLYESGFDGMEIHSAHGMIFNQFLAPKNTRNDEYGGSIENRARLLTETYKAVREVVPESTGFIVGVKLNSRDFQESGISREDIIKVCELIENSGFDFVELTGGAMESVVKEVQKRHSTIAREDFFLDFVQFTSKIFKETVVYITGRWQTANAMVTSVNMGLTSGVGLGRWSCSEPDFPRKLIAGEIFSCPDLKFAPSEFLIAKHAAHFHIKQMSEHMYDSQNSTSTTVTDFTVEDEANNFKKACGAYKTELEPIGGYDRFAGVIKYVPLNKST</sequence>
<dbReference type="WormBase" id="ZK742.3">
    <property type="protein sequence ID" value="CE07639"/>
    <property type="gene ID" value="WBGene00022813"/>
</dbReference>
<gene>
    <name evidence="4" type="ORF">CELE_ZK742.3</name>
    <name evidence="4 6" type="ORF">ZK742.3</name>
</gene>
<name>Q23090_CAEEL</name>
<dbReference type="OrthoDB" id="276546at2759"/>
<dbReference type="DIP" id="DIP-24278N"/>
<dbReference type="GO" id="GO:0010181">
    <property type="term" value="F:FMN binding"/>
    <property type="evidence" value="ECO:0007669"/>
    <property type="project" value="InterPro"/>
</dbReference>
<evidence type="ECO:0000256" key="2">
    <source>
        <dbReference type="ARBA" id="ARBA00023002"/>
    </source>
</evidence>
<evidence type="ECO:0000313" key="6">
    <source>
        <dbReference type="WormBase" id="ZK742.3"/>
    </source>
</evidence>
<dbReference type="SUPFAM" id="SSF51395">
    <property type="entry name" value="FMN-linked oxidoreductases"/>
    <property type="match status" value="1"/>
</dbReference>
<dbReference type="EMBL" id="BX284605">
    <property type="protein sequence ID" value="CCD65779.1"/>
    <property type="molecule type" value="Genomic_DNA"/>
</dbReference>
<evidence type="ECO:0007829" key="7">
    <source>
        <dbReference type="PeptideAtlas" id="Q23090"/>
    </source>
</evidence>
<dbReference type="AGR" id="WB:WBGene00022813"/>
<evidence type="ECO:0000313" key="5">
    <source>
        <dbReference type="Proteomes" id="UP000001940"/>
    </source>
</evidence>
<dbReference type="PANTHER" id="PTHR43656">
    <property type="entry name" value="BINDING OXIDOREDUCTASE, PUTATIVE (AFU_ORTHOLOGUE AFUA_2G08260)-RELATED"/>
    <property type="match status" value="1"/>
</dbReference>
<dbReference type="Proteomes" id="UP000001940">
    <property type="component" value="Chromosome V"/>
</dbReference>
<reference evidence="4 5" key="1">
    <citation type="journal article" date="1998" name="Science">
        <title>Genome sequence of the nematode C. elegans: a platform for investigating biology.</title>
        <authorList>
            <consortium name="The C. elegans sequencing consortium"/>
            <person name="Sulson J.E."/>
            <person name="Waterston R."/>
        </authorList>
    </citation>
    <scope>NUCLEOTIDE SEQUENCE [LARGE SCALE GENOMIC DNA]</scope>
    <source>
        <strain evidence="4 5">Bristol N2</strain>
    </source>
</reference>
<keyword evidence="2" id="KW-0560">Oxidoreductase</keyword>
<dbReference type="RefSeq" id="NP_505014.1">
    <property type="nucleotide sequence ID" value="NM_072613.4"/>
</dbReference>
<dbReference type="CTD" id="191419"/>
<protein>
    <submittedName>
        <fullName evidence="4">NADH:flavin oxidoreductase/NADH oxidase N-terminal domain-containing protein</fullName>
    </submittedName>
</protein>
<evidence type="ECO:0000256" key="1">
    <source>
        <dbReference type="ARBA" id="ARBA00022630"/>
    </source>
</evidence>
<dbReference type="InParanoid" id="Q23090"/>
<dbReference type="GeneID" id="191419"/>
<dbReference type="Bgee" id="WBGene00022813">
    <property type="expression patterns" value="Expressed in pharyngeal muscle cell (C elegans) and 3 other cell types or tissues"/>
</dbReference>
<dbReference type="UCSC" id="ZK742.3">
    <property type="organism name" value="c. elegans"/>
</dbReference>
<keyword evidence="5" id="KW-1185">Reference proteome</keyword>
<dbReference type="OMA" id="INLYSHW"/>
<feature type="domain" description="NADH:flavin oxidoreductase/NADH oxidase N-terminal" evidence="3">
    <location>
        <begin position="18"/>
        <end position="355"/>
    </location>
</feature>